<accession>A0AA97FH43</accession>
<dbReference type="Pfam" id="PF01321">
    <property type="entry name" value="Creatinase_N"/>
    <property type="match status" value="1"/>
</dbReference>
<dbReference type="Gene3D" id="3.40.350.10">
    <property type="entry name" value="Creatinase/prolidase N-terminal domain"/>
    <property type="match status" value="1"/>
</dbReference>
<dbReference type="KEGG" id="mbet:N8K70_14365"/>
<dbReference type="InterPro" id="IPR029149">
    <property type="entry name" value="Creatin/AminoP/Spt16_N"/>
</dbReference>
<evidence type="ECO:0000259" key="2">
    <source>
        <dbReference type="Pfam" id="PF01321"/>
    </source>
</evidence>
<dbReference type="CDD" id="cd01066">
    <property type="entry name" value="APP_MetAP"/>
    <property type="match status" value="1"/>
</dbReference>
<dbReference type="Pfam" id="PF00557">
    <property type="entry name" value="Peptidase_M24"/>
    <property type="match status" value="1"/>
</dbReference>
<proteinExistence type="predicted"/>
<dbReference type="AlphaFoldDB" id="A0AA97FH43"/>
<dbReference type="InterPro" id="IPR000587">
    <property type="entry name" value="Creatinase_N"/>
</dbReference>
<dbReference type="InterPro" id="IPR000994">
    <property type="entry name" value="Pept_M24"/>
</dbReference>
<dbReference type="Proteomes" id="UP001305498">
    <property type="component" value="Chromosome"/>
</dbReference>
<name>A0AA97FH43_9MICO</name>
<sequence>MSLLPVRAAVGANDLVPTAGDRTEQLQRIRAALQSAGLQAYVAFTPSNVHYVSGYESYFLSTWWRMHGKIFAAVSADESRAPALVLGDAEDAAEAAAAGTAVFSYPMWVEPASLAQIQDARRTPEERPAQWSEEAIDRALADVLRSYGITRGRVGCDLQHMTHDAYLRLRRVAPDVEWIDFTDGMYEVRVIKFDYEIARLQAASELADAGMLHAVAGAFDGAGIVDLHSGFVEGAARHARTDSKYAGFSTFWVLPAFGKAANINAAQTGGLARGDLIKFDCGTTVLGYRSDHGRTFAYGEPAPQARALHETLKAAHDAALLAVRPGALPSEVFAAAEGRVRRHGYPNYNRGHFGHSVGMDTFHEEPPFLGRHETRPLQTGMVLAIETPFYGNDVGSIMIEDLVLVTETGAEVLSPLARELVSVAPR</sequence>
<organism evidence="3 4">
    <name type="scientific">Microbacterium betulae</name>
    <dbReference type="NCBI Taxonomy" id="2981139"/>
    <lineage>
        <taxon>Bacteria</taxon>
        <taxon>Bacillati</taxon>
        <taxon>Actinomycetota</taxon>
        <taxon>Actinomycetes</taxon>
        <taxon>Micrococcales</taxon>
        <taxon>Microbacteriaceae</taxon>
        <taxon>Microbacterium</taxon>
    </lineage>
</organism>
<dbReference type="EMBL" id="CP118157">
    <property type="protein sequence ID" value="WOF22563.1"/>
    <property type="molecule type" value="Genomic_DNA"/>
</dbReference>
<dbReference type="InterPro" id="IPR036005">
    <property type="entry name" value="Creatinase/aminopeptidase-like"/>
</dbReference>
<dbReference type="RefSeq" id="WP_317139034.1">
    <property type="nucleotide sequence ID" value="NZ_CP118157.1"/>
</dbReference>
<feature type="domain" description="Peptidase M24" evidence="1">
    <location>
        <begin position="199"/>
        <end position="407"/>
    </location>
</feature>
<reference evidence="3 4" key="1">
    <citation type="submission" date="2023-02" db="EMBL/GenBank/DDBJ databases">
        <title>Microbacterium betulae sp. nov., isolated from birch wood.</title>
        <authorList>
            <person name="Pasciak M."/>
            <person name="Pawlik K.J."/>
            <person name="Martynowski D."/>
            <person name="Laczmanski L."/>
            <person name="Ciekot J."/>
            <person name="Szponar B."/>
            <person name="Wojcik-Fatla A."/>
            <person name="Mackiewicz B."/>
            <person name="Farian E."/>
            <person name="Cholewa G."/>
            <person name="Cholewa A."/>
            <person name="Dutkiewicz J."/>
        </authorList>
    </citation>
    <scope>NUCLEOTIDE SEQUENCE [LARGE SCALE GENOMIC DNA]</scope>
    <source>
        <strain evidence="3 4">AB</strain>
    </source>
</reference>
<dbReference type="Gene3D" id="3.90.230.10">
    <property type="entry name" value="Creatinase/methionine aminopeptidase superfamily"/>
    <property type="match status" value="1"/>
</dbReference>
<protein>
    <submittedName>
        <fullName evidence="3">M24 family metallopeptidase</fullName>
    </submittedName>
</protein>
<dbReference type="InterPro" id="IPR050659">
    <property type="entry name" value="Peptidase_M24B"/>
</dbReference>
<dbReference type="SUPFAM" id="SSF53092">
    <property type="entry name" value="Creatinase/prolidase N-terminal domain"/>
    <property type="match status" value="1"/>
</dbReference>
<feature type="domain" description="Creatinase N-terminal" evidence="2">
    <location>
        <begin position="26"/>
        <end position="191"/>
    </location>
</feature>
<evidence type="ECO:0000259" key="1">
    <source>
        <dbReference type="Pfam" id="PF00557"/>
    </source>
</evidence>
<dbReference type="SUPFAM" id="SSF55920">
    <property type="entry name" value="Creatinase/aminopeptidase"/>
    <property type="match status" value="1"/>
</dbReference>
<evidence type="ECO:0000313" key="3">
    <source>
        <dbReference type="EMBL" id="WOF22563.1"/>
    </source>
</evidence>
<gene>
    <name evidence="3" type="ORF">N8K70_14365</name>
</gene>
<dbReference type="PANTHER" id="PTHR46112:SF3">
    <property type="entry name" value="AMINOPEPTIDASE YPDF"/>
    <property type="match status" value="1"/>
</dbReference>
<dbReference type="PANTHER" id="PTHR46112">
    <property type="entry name" value="AMINOPEPTIDASE"/>
    <property type="match status" value="1"/>
</dbReference>
<evidence type="ECO:0000313" key="4">
    <source>
        <dbReference type="Proteomes" id="UP001305498"/>
    </source>
</evidence>
<keyword evidence="4" id="KW-1185">Reference proteome</keyword>